<keyword evidence="14" id="KW-0131">Cell cycle</keyword>
<dbReference type="NCBIfam" id="TIGR00179">
    <property type="entry name" value="murB"/>
    <property type="match status" value="1"/>
</dbReference>
<comment type="function">
    <text evidence="2">Cell wall formation.</text>
</comment>
<gene>
    <name evidence="18" type="ORF">ACJIZ3_002283</name>
</gene>
<evidence type="ECO:0000256" key="6">
    <source>
        <dbReference type="ARBA" id="ARBA00022490"/>
    </source>
</evidence>
<evidence type="ECO:0000256" key="7">
    <source>
        <dbReference type="ARBA" id="ARBA00022618"/>
    </source>
</evidence>
<evidence type="ECO:0000259" key="17">
    <source>
        <dbReference type="PROSITE" id="PS51387"/>
    </source>
</evidence>
<evidence type="ECO:0000256" key="10">
    <source>
        <dbReference type="ARBA" id="ARBA00022857"/>
    </source>
</evidence>
<dbReference type="AlphaFoldDB" id="A0ABD3U6D1"/>
<keyword evidence="19" id="KW-1185">Reference proteome</keyword>
<protein>
    <recommendedName>
        <fullName evidence="5">UDP-N-acetylmuramate dehydrogenase</fullName>
        <ecNumber evidence="5">1.3.1.98</ecNumber>
    </recommendedName>
</protein>
<dbReference type="GO" id="GO:0051301">
    <property type="term" value="P:cell division"/>
    <property type="evidence" value="ECO:0007669"/>
    <property type="project" value="UniProtKB-KW"/>
</dbReference>
<evidence type="ECO:0000313" key="19">
    <source>
        <dbReference type="Proteomes" id="UP001634393"/>
    </source>
</evidence>
<keyword evidence="7" id="KW-0132">Cell division</keyword>
<evidence type="ECO:0000313" key="18">
    <source>
        <dbReference type="EMBL" id="KAL3844880.1"/>
    </source>
</evidence>
<evidence type="ECO:0000256" key="8">
    <source>
        <dbReference type="ARBA" id="ARBA00022630"/>
    </source>
</evidence>
<evidence type="ECO:0000256" key="15">
    <source>
        <dbReference type="ARBA" id="ARBA00023316"/>
    </source>
</evidence>
<dbReference type="Gene3D" id="3.30.465.10">
    <property type="match status" value="1"/>
</dbReference>
<evidence type="ECO:0000256" key="5">
    <source>
        <dbReference type="ARBA" id="ARBA00012518"/>
    </source>
</evidence>
<dbReference type="InterPro" id="IPR016166">
    <property type="entry name" value="FAD-bd_PCMH"/>
</dbReference>
<comment type="cofactor">
    <cofactor evidence="1">
        <name>FAD</name>
        <dbReference type="ChEBI" id="CHEBI:57692"/>
    </cofactor>
</comment>
<dbReference type="SUPFAM" id="SSF56194">
    <property type="entry name" value="Uridine diphospho-N-Acetylenolpyruvylglucosamine reductase, MurB, C-terminal domain"/>
    <property type="match status" value="1"/>
</dbReference>
<proteinExistence type="inferred from homology"/>
<evidence type="ECO:0000256" key="1">
    <source>
        <dbReference type="ARBA" id="ARBA00001974"/>
    </source>
</evidence>
<dbReference type="InterPro" id="IPR003170">
    <property type="entry name" value="MurB"/>
</dbReference>
<comment type="catalytic activity">
    <reaction evidence="16">
        <text>UDP-N-acetyl-alpha-D-muramate + NADP(+) = UDP-N-acetyl-3-O-(1-carboxyvinyl)-alpha-D-glucosamine + NADPH + H(+)</text>
        <dbReference type="Rhea" id="RHEA:12248"/>
        <dbReference type="ChEBI" id="CHEBI:15378"/>
        <dbReference type="ChEBI" id="CHEBI:57783"/>
        <dbReference type="ChEBI" id="CHEBI:58349"/>
        <dbReference type="ChEBI" id="CHEBI:68483"/>
        <dbReference type="ChEBI" id="CHEBI:70757"/>
        <dbReference type="EC" id="1.3.1.98"/>
    </reaction>
</comment>
<keyword evidence="13" id="KW-0560">Oxidoreductase</keyword>
<dbReference type="InterPro" id="IPR016169">
    <property type="entry name" value="FAD-bd_PCMH_sub2"/>
</dbReference>
<dbReference type="PANTHER" id="PTHR21071">
    <property type="entry name" value="UDP-N-ACETYLENOLPYRUVOYLGLUCOSAMINE REDUCTASE"/>
    <property type="match status" value="1"/>
</dbReference>
<evidence type="ECO:0000256" key="11">
    <source>
        <dbReference type="ARBA" id="ARBA00022960"/>
    </source>
</evidence>
<evidence type="ECO:0000256" key="2">
    <source>
        <dbReference type="ARBA" id="ARBA00003921"/>
    </source>
</evidence>
<keyword evidence="12" id="KW-0573">Peptidoglycan synthesis</keyword>
<evidence type="ECO:0000256" key="12">
    <source>
        <dbReference type="ARBA" id="ARBA00022984"/>
    </source>
</evidence>
<dbReference type="GO" id="GO:0071555">
    <property type="term" value="P:cell wall organization"/>
    <property type="evidence" value="ECO:0007669"/>
    <property type="project" value="UniProtKB-KW"/>
</dbReference>
<dbReference type="Gene3D" id="3.90.78.10">
    <property type="entry name" value="UDP-N-acetylenolpyruvoylglucosamine reductase, C-terminal domain"/>
    <property type="match status" value="1"/>
</dbReference>
<keyword evidence="15" id="KW-0961">Cell wall biogenesis/degradation</keyword>
<dbReference type="InterPro" id="IPR036635">
    <property type="entry name" value="MurB_C_sf"/>
</dbReference>
<dbReference type="HAMAP" id="MF_00037">
    <property type="entry name" value="MurB"/>
    <property type="match status" value="1"/>
</dbReference>
<name>A0ABD3U6D1_9LAMI</name>
<dbReference type="PROSITE" id="PS51387">
    <property type="entry name" value="FAD_PCMH"/>
    <property type="match status" value="1"/>
</dbReference>
<sequence length="320" mass="35509">MLLSLHQNPHLEPTISRKPIHFSCSFKSPNKNKLQFIREEKLLSDFCTWGIGGPCKYFVQVFDQHQLVSAIRFCNEESMKYIVIGKGSNCLFDHLGFDGCVILNRIEFVERIEPGFYKVGSGYPFNRLGVQSVNEGFTGLEFGGGIPGTVGGAVYMNAGANGQESGDVVESVEIITTEGEYRVMDRSELSFGYRLSPFQGMKDLAAISCVTFRLKCSKSARRRQQEYLERRKLTQPVGEKSAGSVFRNPPGFSAAQLIERSGLKGCKVGGAMISNKHANFFINCGGATSQDMIELIGLVKGTVRDQFDVELKEEIIYVHP</sequence>
<dbReference type="GO" id="GO:0005737">
    <property type="term" value="C:cytoplasm"/>
    <property type="evidence" value="ECO:0007669"/>
    <property type="project" value="UniProtKB-SubCell"/>
</dbReference>
<dbReference type="PANTHER" id="PTHR21071:SF4">
    <property type="entry name" value="UDP-N-ACETYLENOLPYRUVOYLGLUCOSAMINE REDUCTASE"/>
    <property type="match status" value="1"/>
</dbReference>
<dbReference type="InterPro" id="IPR011601">
    <property type="entry name" value="MurB_C"/>
</dbReference>
<keyword evidence="9" id="KW-0274">FAD</keyword>
<feature type="domain" description="FAD-binding PCMH-type" evidence="17">
    <location>
        <begin position="50"/>
        <end position="217"/>
    </location>
</feature>
<dbReference type="Proteomes" id="UP001634393">
    <property type="component" value="Unassembled WGS sequence"/>
</dbReference>
<dbReference type="GO" id="GO:0008762">
    <property type="term" value="F:UDP-N-acetylmuramate dehydrogenase activity"/>
    <property type="evidence" value="ECO:0007669"/>
    <property type="project" value="UniProtKB-EC"/>
</dbReference>
<evidence type="ECO:0000256" key="9">
    <source>
        <dbReference type="ARBA" id="ARBA00022827"/>
    </source>
</evidence>
<keyword evidence="8" id="KW-0285">Flavoprotein</keyword>
<dbReference type="InterPro" id="IPR036318">
    <property type="entry name" value="FAD-bd_PCMH-like_sf"/>
</dbReference>
<reference evidence="18 19" key="1">
    <citation type="submission" date="2024-12" db="EMBL/GenBank/DDBJ databases">
        <title>The unique morphological basis and parallel evolutionary history of personate flowers in Penstemon.</title>
        <authorList>
            <person name="Depatie T.H."/>
            <person name="Wessinger C.A."/>
        </authorList>
    </citation>
    <scope>NUCLEOTIDE SEQUENCE [LARGE SCALE GENOMIC DNA]</scope>
    <source>
        <strain evidence="18">WTNN_2</strain>
        <tissue evidence="18">Leaf</tissue>
    </source>
</reference>
<comment type="caution">
    <text evidence="18">The sequence shown here is derived from an EMBL/GenBank/DDBJ whole genome shotgun (WGS) entry which is preliminary data.</text>
</comment>
<evidence type="ECO:0000256" key="13">
    <source>
        <dbReference type="ARBA" id="ARBA00023002"/>
    </source>
</evidence>
<evidence type="ECO:0000256" key="3">
    <source>
        <dbReference type="ARBA" id="ARBA00004496"/>
    </source>
</evidence>
<dbReference type="EC" id="1.3.1.98" evidence="5"/>
<organism evidence="18 19">
    <name type="scientific">Penstemon smallii</name>
    <dbReference type="NCBI Taxonomy" id="265156"/>
    <lineage>
        <taxon>Eukaryota</taxon>
        <taxon>Viridiplantae</taxon>
        <taxon>Streptophyta</taxon>
        <taxon>Embryophyta</taxon>
        <taxon>Tracheophyta</taxon>
        <taxon>Spermatophyta</taxon>
        <taxon>Magnoliopsida</taxon>
        <taxon>eudicotyledons</taxon>
        <taxon>Gunneridae</taxon>
        <taxon>Pentapetalae</taxon>
        <taxon>asterids</taxon>
        <taxon>lamiids</taxon>
        <taxon>Lamiales</taxon>
        <taxon>Plantaginaceae</taxon>
        <taxon>Cheloneae</taxon>
        <taxon>Penstemon</taxon>
    </lineage>
</organism>
<dbReference type="InterPro" id="IPR016167">
    <property type="entry name" value="FAD-bd_PCMH_sub1"/>
</dbReference>
<evidence type="ECO:0000256" key="14">
    <source>
        <dbReference type="ARBA" id="ARBA00023306"/>
    </source>
</evidence>
<evidence type="ECO:0000256" key="16">
    <source>
        <dbReference type="ARBA" id="ARBA00048914"/>
    </source>
</evidence>
<accession>A0ABD3U6D1</accession>
<dbReference type="InterPro" id="IPR006094">
    <property type="entry name" value="Oxid_FAD_bind_N"/>
</dbReference>
<keyword evidence="6" id="KW-0963">Cytoplasm</keyword>
<dbReference type="NCBIfam" id="NF010480">
    <property type="entry name" value="PRK13905.1"/>
    <property type="match status" value="1"/>
</dbReference>
<dbReference type="Gene3D" id="3.30.43.10">
    <property type="entry name" value="Uridine Diphospho-n-acetylenolpyruvylglucosamine Reductase, domain 2"/>
    <property type="match status" value="1"/>
</dbReference>
<comment type="subcellular location">
    <subcellularLocation>
        <location evidence="3">Cytoplasm</location>
    </subcellularLocation>
</comment>
<comment type="pathway">
    <text evidence="4">Cell wall biogenesis; peptidoglycan biosynthesis.</text>
</comment>
<dbReference type="EMBL" id="JBJXBP010000002">
    <property type="protein sequence ID" value="KAL3844880.1"/>
    <property type="molecule type" value="Genomic_DNA"/>
</dbReference>
<dbReference type="GO" id="GO:0008360">
    <property type="term" value="P:regulation of cell shape"/>
    <property type="evidence" value="ECO:0007669"/>
    <property type="project" value="UniProtKB-KW"/>
</dbReference>
<dbReference type="Pfam" id="PF02873">
    <property type="entry name" value="MurB_C"/>
    <property type="match status" value="1"/>
</dbReference>
<keyword evidence="11" id="KW-0133">Cell shape</keyword>
<dbReference type="SUPFAM" id="SSF56176">
    <property type="entry name" value="FAD-binding/transporter-associated domain-like"/>
    <property type="match status" value="1"/>
</dbReference>
<dbReference type="Pfam" id="PF01565">
    <property type="entry name" value="FAD_binding_4"/>
    <property type="match status" value="1"/>
</dbReference>
<evidence type="ECO:0000256" key="4">
    <source>
        <dbReference type="ARBA" id="ARBA00004752"/>
    </source>
</evidence>
<keyword evidence="10" id="KW-0521">NADP</keyword>